<dbReference type="AlphaFoldDB" id="A0A834INU5"/>
<protein>
    <submittedName>
        <fullName evidence="2">Uncharacterized protein</fullName>
    </submittedName>
</protein>
<organism evidence="2 3">
    <name type="scientific">Rhynchophorus ferrugineus</name>
    <name type="common">Red palm weevil</name>
    <name type="synonym">Curculio ferrugineus</name>
    <dbReference type="NCBI Taxonomy" id="354439"/>
    <lineage>
        <taxon>Eukaryota</taxon>
        <taxon>Metazoa</taxon>
        <taxon>Ecdysozoa</taxon>
        <taxon>Arthropoda</taxon>
        <taxon>Hexapoda</taxon>
        <taxon>Insecta</taxon>
        <taxon>Pterygota</taxon>
        <taxon>Neoptera</taxon>
        <taxon>Endopterygota</taxon>
        <taxon>Coleoptera</taxon>
        <taxon>Polyphaga</taxon>
        <taxon>Cucujiformia</taxon>
        <taxon>Curculionidae</taxon>
        <taxon>Dryophthorinae</taxon>
        <taxon>Rhynchophorus</taxon>
    </lineage>
</organism>
<accession>A0A834INU5</accession>
<dbReference type="Proteomes" id="UP000625711">
    <property type="component" value="Unassembled WGS sequence"/>
</dbReference>
<proteinExistence type="predicted"/>
<evidence type="ECO:0000256" key="1">
    <source>
        <dbReference type="SAM" id="MobiDB-lite"/>
    </source>
</evidence>
<comment type="caution">
    <text evidence="2">The sequence shown here is derived from an EMBL/GenBank/DDBJ whole genome shotgun (WGS) entry which is preliminary data.</text>
</comment>
<keyword evidence="3" id="KW-1185">Reference proteome</keyword>
<name>A0A834INU5_RHYFE</name>
<gene>
    <name evidence="2" type="ORF">GWI33_003238</name>
</gene>
<sequence length="103" mass="11365">MPIKAPVQNERPQSESRSGGPFRRSGYSPRGEESNFLIRTGRAGARSGPELADRSPFKGSDRIRLFACKLVTRAVMLISPVSFSCVPEERSWAEMLLLISIGI</sequence>
<reference evidence="2" key="1">
    <citation type="submission" date="2020-08" db="EMBL/GenBank/DDBJ databases">
        <title>Genome sequencing and assembly of the red palm weevil Rhynchophorus ferrugineus.</title>
        <authorList>
            <person name="Dias G.B."/>
            <person name="Bergman C.M."/>
            <person name="Manee M."/>
        </authorList>
    </citation>
    <scope>NUCLEOTIDE SEQUENCE</scope>
    <source>
        <strain evidence="2">AA-2017</strain>
        <tissue evidence="2">Whole larva</tissue>
    </source>
</reference>
<dbReference type="EMBL" id="JAACXV010000189">
    <property type="protein sequence ID" value="KAF7282123.1"/>
    <property type="molecule type" value="Genomic_DNA"/>
</dbReference>
<evidence type="ECO:0000313" key="2">
    <source>
        <dbReference type="EMBL" id="KAF7282123.1"/>
    </source>
</evidence>
<feature type="region of interest" description="Disordered" evidence="1">
    <location>
        <begin position="1"/>
        <end position="57"/>
    </location>
</feature>
<evidence type="ECO:0000313" key="3">
    <source>
        <dbReference type="Proteomes" id="UP000625711"/>
    </source>
</evidence>